<comment type="caution">
    <text evidence="2">The sequence shown here is derived from an EMBL/GenBank/DDBJ whole genome shotgun (WGS) entry which is preliminary data.</text>
</comment>
<dbReference type="InterPro" id="IPR040256">
    <property type="entry name" value="At4g02000-like"/>
</dbReference>
<gene>
    <name evidence="2" type="ORF">Tci_611637</name>
</gene>
<organism evidence="2">
    <name type="scientific">Tanacetum cinerariifolium</name>
    <name type="common">Dalmatian daisy</name>
    <name type="synonym">Chrysanthemum cinerariifolium</name>
    <dbReference type="NCBI Taxonomy" id="118510"/>
    <lineage>
        <taxon>Eukaryota</taxon>
        <taxon>Viridiplantae</taxon>
        <taxon>Streptophyta</taxon>
        <taxon>Embryophyta</taxon>
        <taxon>Tracheophyta</taxon>
        <taxon>Spermatophyta</taxon>
        <taxon>Magnoliopsida</taxon>
        <taxon>eudicotyledons</taxon>
        <taxon>Gunneridae</taxon>
        <taxon>Pentapetalae</taxon>
        <taxon>asterids</taxon>
        <taxon>campanulids</taxon>
        <taxon>Asterales</taxon>
        <taxon>Asteraceae</taxon>
        <taxon>Asteroideae</taxon>
        <taxon>Anthemideae</taxon>
        <taxon>Anthemidinae</taxon>
        <taxon>Tanacetum</taxon>
    </lineage>
</organism>
<dbReference type="PANTHER" id="PTHR31286">
    <property type="entry name" value="GLYCINE-RICH CELL WALL STRUCTURAL PROTEIN 1.8-LIKE"/>
    <property type="match status" value="1"/>
</dbReference>
<protein>
    <submittedName>
        <fullName evidence="2">Uncharacterized protein</fullName>
    </submittedName>
</protein>
<evidence type="ECO:0000313" key="2">
    <source>
        <dbReference type="EMBL" id="GFA39665.1"/>
    </source>
</evidence>
<dbReference type="EMBL" id="BKCJ010416867">
    <property type="protein sequence ID" value="GFA39665.1"/>
    <property type="molecule type" value="Genomic_DNA"/>
</dbReference>
<accession>A0A699JK18</accession>
<proteinExistence type="predicted"/>
<dbReference type="AlphaFoldDB" id="A0A699JK18"/>
<feature type="region of interest" description="Disordered" evidence="1">
    <location>
        <begin position="1"/>
        <end position="33"/>
    </location>
</feature>
<dbReference type="PANTHER" id="PTHR31286:SF99">
    <property type="entry name" value="DUF4283 DOMAIN-CONTAINING PROTEIN"/>
    <property type="match status" value="1"/>
</dbReference>
<reference evidence="2" key="1">
    <citation type="journal article" date="2019" name="Sci. Rep.">
        <title>Draft genome of Tanacetum cinerariifolium, the natural source of mosquito coil.</title>
        <authorList>
            <person name="Yamashiro T."/>
            <person name="Shiraishi A."/>
            <person name="Satake H."/>
            <person name="Nakayama K."/>
        </authorList>
    </citation>
    <scope>NUCLEOTIDE SEQUENCE</scope>
</reference>
<evidence type="ECO:0000256" key="1">
    <source>
        <dbReference type="SAM" id="MobiDB-lite"/>
    </source>
</evidence>
<sequence>VIMQKGFLGSSGGGGNHKKKDGSKVGNDSTSQSAKLDDIVNMVSSTMDDHVVASVNANVIMQKGFLGSSGGGGNHKKKDGSKVGNDSTSQSAKLDDIVNMVSSTMDDHVVASVNASDLKSFPTVSEVHGIHSSVNAIKSGGESYLLLPNQGTMSAGNTFSKSSYVNVIGESIKSMFNSSTRLFSFHVSFTDGLNSMLENGLWFIRNHPLILRKWNPDVDLLKEDVENVLVWVKLHGVPISTFCEDGLSAIATK</sequence>
<name>A0A699JK18_TANCI</name>
<feature type="region of interest" description="Disordered" evidence="1">
    <location>
        <begin position="66"/>
        <end position="89"/>
    </location>
</feature>
<feature type="non-terminal residue" evidence="2">
    <location>
        <position position="1"/>
    </location>
</feature>